<accession>A0A4R6A7E6</accession>
<dbReference type="EMBL" id="SNAA01000008">
    <property type="protein sequence ID" value="TDL79681.1"/>
    <property type="molecule type" value="Genomic_DNA"/>
</dbReference>
<dbReference type="InterPro" id="IPR021955">
    <property type="entry name" value="DUF3572"/>
</dbReference>
<dbReference type="OrthoDB" id="7356934at2"/>
<gene>
    <name evidence="1" type="ORF">E2L08_08730</name>
</gene>
<keyword evidence="2" id="KW-1185">Reference proteome</keyword>
<protein>
    <submittedName>
        <fullName evidence="1">DUF3572 family protein</fullName>
    </submittedName>
</protein>
<organism evidence="1 2">
    <name type="scientific">Palleronia sediminis</name>
    <dbReference type="NCBI Taxonomy" id="2547833"/>
    <lineage>
        <taxon>Bacteria</taxon>
        <taxon>Pseudomonadati</taxon>
        <taxon>Pseudomonadota</taxon>
        <taxon>Alphaproteobacteria</taxon>
        <taxon>Rhodobacterales</taxon>
        <taxon>Roseobacteraceae</taxon>
        <taxon>Palleronia</taxon>
    </lineage>
</organism>
<dbReference type="RefSeq" id="WP_133396691.1">
    <property type="nucleotide sequence ID" value="NZ_SNAA01000008.1"/>
</dbReference>
<dbReference type="Proteomes" id="UP000295701">
    <property type="component" value="Unassembled WGS sequence"/>
</dbReference>
<proteinExistence type="predicted"/>
<dbReference type="Pfam" id="PF12096">
    <property type="entry name" value="DUF3572"/>
    <property type="match status" value="1"/>
</dbReference>
<name>A0A4R6A7E6_9RHOB</name>
<evidence type="ECO:0000313" key="1">
    <source>
        <dbReference type="EMBL" id="TDL79681.1"/>
    </source>
</evidence>
<reference evidence="1 2" key="1">
    <citation type="submission" date="2019-03" db="EMBL/GenBank/DDBJ databases">
        <title>Primorskyibacter sp. SS33 isolated from sediments.</title>
        <authorList>
            <person name="Xunke S."/>
        </authorList>
    </citation>
    <scope>NUCLEOTIDE SEQUENCE [LARGE SCALE GENOMIC DNA]</scope>
    <source>
        <strain evidence="1 2">SS33</strain>
    </source>
</reference>
<evidence type="ECO:0000313" key="2">
    <source>
        <dbReference type="Proteomes" id="UP000295701"/>
    </source>
</evidence>
<dbReference type="AlphaFoldDB" id="A0A4R6A7E6"/>
<comment type="caution">
    <text evidence="1">The sequence shown here is derived from an EMBL/GenBank/DDBJ whole genome shotgun (WGS) entry which is preliminary data.</text>
</comment>
<sequence length="92" mass="9970">MTPESARIVAEDALLWLARTDDLLSVFVGATGIAPDRLRHATEEPETLAAVLDFLLMDDDWVTGFCTEAGLAFDTPMRARAALPGGEAVHWT</sequence>